<dbReference type="GeneID" id="25258423"/>
<organism evidence="2 3">
    <name type="scientific">Mitosporidium daphniae</name>
    <dbReference type="NCBI Taxonomy" id="1485682"/>
    <lineage>
        <taxon>Eukaryota</taxon>
        <taxon>Fungi</taxon>
        <taxon>Fungi incertae sedis</taxon>
        <taxon>Microsporidia</taxon>
        <taxon>Mitosporidium</taxon>
    </lineage>
</organism>
<dbReference type="HOGENOM" id="CLU_1384451_0_0_1"/>
<comment type="caution">
    <text evidence="2">The sequence shown here is derived from an EMBL/GenBank/DDBJ whole genome shotgun (WGS) entry which is preliminary data.</text>
</comment>
<evidence type="ECO:0000313" key="1">
    <source>
        <dbReference type="EMBL" id="KGG51180.1"/>
    </source>
</evidence>
<proteinExistence type="predicted"/>
<dbReference type="GeneID" id="25259946"/>
<dbReference type="RefSeq" id="XP_013237607.1">
    <property type="nucleotide sequence ID" value="XM_013382153.1"/>
</dbReference>
<evidence type="ECO:0000313" key="2">
    <source>
        <dbReference type="EMBL" id="KGG52693.1"/>
    </source>
</evidence>
<reference evidence="2 3" key="1">
    <citation type="submission" date="2014-04" db="EMBL/GenBank/DDBJ databases">
        <title>A new species of microsporidia sheds light on the evolution of extreme parasitism.</title>
        <authorList>
            <person name="Haag K.L."/>
            <person name="James T.Y."/>
            <person name="Larsson R."/>
            <person name="Schaer T.M."/>
            <person name="Refardt D."/>
            <person name="Pombert J.-F."/>
            <person name="Ebert D."/>
        </authorList>
    </citation>
    <scope>NUCLEOTIDE SEQUENCE [LARGE SCALE GENOMIC DNA]</scope>
    <source>
        <strain evidence="2 3">UGP3</strain>
        <tissue evidence="2">Spores</tissue>
    </source>
</reference>
<sequence>MSPPEVLGSSTSPCSDDATTCSSTDRLCESQFVRNFIKDFLCKHCSCTHFLDTPVSFTGDSPLIFEDKYAVTVKQLHLDIPLQLLMCSSSTLEDVIDAYESEMDRLGQTPIPTGEQRWLHKGKPLLNTAMPLACLSTSKEITLHLVRKVSTIPSKSEIDLFQALCSFERDANSGHGHTCTDPQCKSSVSFLLSHLKE</sequence>
<dbReference type="EMBL" id="JMKJ01000047">
    <property type="protein sequence ID" value="KGG52693.1"/>
    <property type="molecule type" value="Genomic_DNA"/>
</dbReference>
<dbReference type="EMBL" id="JMKJ01000366">
    <property type="protein sequence ID" value="KGG51180.1"/>
    <property type="molecule type" value="Genomic_DNA"/>
</dbReference>
<dbReference type="AlphaFoldDB" id="A0A098VU85"/>
<evidence type="ECO:0000313" key="3">
    <source>
        <dbReference type="Proteomes" id="UP000029725"/>
    </source>
</evidence>
<keyword evidence="3" id="KW-1185">Reference proteome</keyword>
<name>A0A098VU85_9MICR</name>
<protein>
    <recommendedName>
        <fullName evidence="4">Ubiquitin-like domain-containing protein</fullName>
    </recommendedName>
</protein>
<accession>A0A098VU85</accession>
<dbReference type="CDD" id="cd17039">
    <property type="entry name" value="Ubl_ubiquitin_like"/>
    <property type="match status" value="1"/>
</dbReference>
<dbReference type="VEuPathDB" id="MicrosporidiaDB:DI09_42p230"/>
<dbReference type="Proteomes" id="UP000029725">
    <property type="component" value="Unassembled WGS sequence"/>
</dbReference>
<dbReference type="RefSeq" id="XP_013239129.1">
    <property type="nucleotide sequence ID" value="XM_013383675.1"/>
</dbReference>
<dbReference type="VEuPathDB" id="MicrosporidiaDB:DI09_142p60"/>
<gene>
    <name evidence="2" type="ORF">DI09_142p60</name>
    <name evidence="1" type="ORF">DI09_42p230</name>
</gene>
<evidence type="ECO:0008006" key="4">
    <source>
        <dbReference type="Google" id="ProtNLM"/>
    </source>
</evidence>